<sequence length="305" mass="35090">MQTILGAGGTIGSELAKELKKYTSDIRLVSRNPKKVNETDQLFPANLTDSEQVKKAIAGSEIVYVVVGFEYNIKVWRREWVKLMKTVIEACRANKAKLVFFDNVYMYDRDFLGNMTEETPIRPTSKKGEVRAEVVRLIMDAVKAGKLEALIARAADFYGPKNEKSFLMEVVPKNFKKGKAANWFVRLDKIHSFTYTPDAAKATAILGNTPDAYNQVWHLPTDSQKLTGKQWIELFAKEMNVAPKISVLPAWLVAVIGWFVPFMKELHEMLYQYDRDYFFNSEKFEKRFDFKPTPYQEGVRKTLEL</sequence>
<feature type="domain" description="NAD-dependent epimerase/dehydratase" evidence="1">
    <location>
        <begin position="4"/>
        <end position="212"/>
    </location>
</feature>
<dbReference type="EMBL" id="FONY01000029">
    <property type="protein sequence ID" value="SFF37525.1"/>
    <property type="molecule type" value="Genomic_DNA"/>
</dbReference>
<dbReference type="AlphaFoldDB" id="A0A1I2I5B7"/>
<protein>
    <submittedName>
        <fullName evidence="2">Nucleoside-diphosphate-sugar epimerase</fullName>
    </submittedName>
</protein>
<dbReference type="Pfam" id="PF01370">
    <property type="entry name" value="Epimerase"/>
    <property type="match status" value="1"/>
</dbReference>
<evidence type="ECO:0000259" key="1">
    <source>
        <dbReference type="Pfam" id="PF01370"/>
    </source>
</evidence>
<organism evidence="2 3">
    <name type="scientific">Thermoflexibacter ruber</name>
    <dbReference type="NCBI Taxonomy" id="1003"/>
    <lineage>
        <taxon>Bacteria</taxon>
        <taxon>Pseudomonadati</taxon>
        <taxon>Bacteroidota</taxon>
        <taxon>Cytophagia</taxon>
        <taxon>Cytophagales</taxon>
        <taxon>Thermoflexibacteraceae</taxon>
        <taxon>Thermoflexibacter</taxon>
    </lineage>
</organism>
<dbReference type="SUPFAM" id="SSF51735">
    <property type="entry name" value="NAD(P)-binding Rossmann-fold domains"/>
    <property type="match status" value="1"/>
</dbReference>
<dbReference type="InterPro" id="IPR001509">
    <property type="entry name" value="Epimerase_deHydtase"/>
</dbReference>
<keyword evidence="3" id="KW-1185">Reference proteome</keyword>
<evidence type="ECO:0000313" key="2">
    <source>
        <dbReference type="EMBL" id="SFF37525.1"/>
    </source>
</evidence>
<dbReference type="Proteomes" id="UP000199513">
    <property type="component" value="Unassembled WGS sequence"/>
</dbReference>
<dbReference type="PANTHER" id="PTHR43245:SF13">
    <property type="entry name" value="UDP-D-APIOSE_UDP-D-XYLOSE SYNTHASE 2"/>
    <property type="match status" value="1"/>
</dbReference>
<dbReference type="OrthoDB" id="112777at2"/>
<dbReference type="Gene3D" id="3.40.50.720">
    <property type="entry name" value="NAD(P)-binding Rossmann-like Domain"/>
    <property type="match status" value="1"/>
</dbReference>
<gene>
    <name evidence="2" type="ORF">SAMN04488541_10298</name>
</gene>
<reference evidence="2 3" key="1">
    <citation type="submission" date="2016-10" db="EMBL/GenBank/DDBJ databases">
        <authorList>
            <person name="de Groot N.N."/>
        </authorList>
    </citation>
    <scope>NUCLEOTIDE SEQUENCE [LARGE SCALE GENOMIC DNA]</scope>
    <source>
        <strain>GEY</strain>
        <strain evidence="3">DSM 9560</strain>
    </source>
</reference>
<dbReference type="InterPro" id="IPR036291">
    <property type="entry name" value="NAD(P)-bd_dom_sf"/>
</dbReference>
<dbReference type="RefSeq" id="WP_091548252.1">
    <property type="nucleotide sequence ID" value="NZ_FONY01000029.1"/>
</dbReference>
<dbReference type="InterPro" id="IPR050177">
    <property type="entry name" value="Lipid_A_modif_metabolic_enz"/>
</dbReference>
<proteinExistence type="predicted"/>
<dbReference type="PANTHER" id="PTHR43245">
    <property type="entry name" value="BIFUNCTIONAL POLYMYXIN RESISTANCE PROTEIN ARNA"/>
    <property type="match status" value="1"/>
</dbReference>
<dbReference type="STRING" id="1003.SAMN04488541_10298"/>
<evidence type="ECO:0000313" key="3">
    <source>
        <dbReference type="Proteomes" id="UP000199513"/>
    </source>
</evidence>
<accession>A0A1I2I5B7</accession>
<name>A0A1I2I5B7_9BACT</name>